<proteinExistence type="predicted"/>
<dbReference type="Proteomes" id="UP000521922">
    <property type="component" value="Unassembled WGS sequence"/>
</dbReference>
<dbReference type="SUPFAM" id="SSF48452">
    <property type="entry name" value="TPR-like"/>
    <property type="match status" value="1"/>
</dbReference>
<evidence type="ECO:0000313" key="2">
    <source>
        <dbReference type="EMBL" id="NYD24589.1"/>
    </source>
</evidence>
<accession>A0A7Y9DPX1</accession>
<feature type="domain" description="Glycosyltransferase 2-like" evidence="1">
    <location>
        <begin position="12"/>
        <end position="97"/>
    </location>
</feature>
<dbReference type="SUPFAM" id="SSF53448">
    <property type="entry name" value="Nucleotide-diphospho-sugar transferases"/>
    <property type="match status" value="1"/>
</dbReference>
<evidence type="ECO:0000313" key="3">
    <source>
        <dbReference type="Proteomes" id="UP000521922"/>
    </source>
</evidence>
<keyword evidence="3" id="KW-1185">Reference proteome</keyword>
<dbReference type="PANTHER" id="PTHR43630:SF2">
    <property type="entry name" value="GLYCOSYLTRANSFERASE"/>
    <property type="match status" value="1"/>
</dbReference>
<dbReference type="Gene3D" id="1.25.40.10">
    <property type="entry name" value="Tetratricopeptide repeat domain"/>
    <property type="match status" value="1"/>
</dbReference>
<name>A0A7Y9DPX1_9ACTN</name>
<dbReference type="InterPro" id="IPR001173">
    <property type="entry name" value="Glyco_trans_2-like"/>
</dbReference>
<dbReference type="Gene3D" id="3.90.550.10">
    <property type="entry name" value="Spore Coat Polysaccharide Biosynthesis Protein SpsA, Chain A"/>
    <property type="match status" value="1"/>
</dbReference>
<dbReference type="InterPro" id="IPR029044">
    <property type="entry name" value="Nucleotide-diphossugar_trans"/>
</dbReference>
<protein>
    <submittedName>
        <fullName evidence="2">Tetratricopeptide (TPR) repeat protein</fullName>
    </submittedName>
</protein>
<dbReference type="InterPro" id="IPR011990">
    <property type="entry name" value="TPR-like_helical_dom_sf"/>
</dbReference>
<reference evidence="2 3" key="1">
    <citation type="submission" date="2020-07" db="EMBL/GenBank/DDBJ databases">
        <title>Sequencing the genomes of 1000 actinobacteria strains.</title>
        <authorList>
            <person name="Klenk H.-P."/>
        </authorList>
    </citation>
    <scope>NUCLEOTIDE SEQUENCE [LARGE SCALE GENOMIC DNA]</scope>
    <source>
        <strain evidence="2 3">DSM 7487</strain>
    </source>
</reference>
<organism evidence="2 3">
    <name type="scientific">Kineococcus aurantiacus</name>
    <dbReference type="NCBI Taxonomy" id="37633"/>
    <lineage>
        <taxon>Bacteria</taxon>
        <taxon>Bacillati</taxon>
        <taxon>Actinomycetota</taxon>
        <taxon>Actinomycetes</taxon>
        <taxon>Kineosporiales</taxon>
        <taxon>Kineosporiaceae</taxon>
        <taxon>Kineococcus</taxon>
    </lineage>
</organism>
<gene>
    <name evidence="2" type="ORF">BJ968_004129</name>
</gene>
<dbReference type="EMBL" id="JACCBB010000001">
    <property type="protein sequence ID" value="NYD24589.1"/>
    <property type="molecule type" value="Genomic_DNA"/>
</dbReference>
<evidence type="ECO:0000259" key="1">
    <source>
        <dbReference type="Pfam" id="PF00535"/>
    </source>
</evidence>
<dbReference type="RefSeq" id="WP_179755074.1">
    <property type="nucleotide sequence ID" value="NZ_BAAAGN010000026.1"/>
</dbReference>
<dbReference type="AlphaFoldDB" id="A0A7Y9DPX1"/>
<dbReference type="Pfam" id="PF00535">
    <property type="entry name" value="Glycos_transf_2"/>
    <property type="match status" value="1"/>
</dbReference>
<comment type="caution">
    <text evidence="2">The sequence shown here is derived from an EMBL/GenBank/DDBJ whole genome shotgun (WGS) entry which is preliminary data.</text>
</comment>
<dbReference type="PANTHER" id="PTHR43630">
    <property type="entry name" value="POLY-BETA-1,6-N-ACETYL-D-GLUCOSAMINE SYNTHASE"/>
    <property type="match status" value="1"/>
</dbReference>
<sequence length="358" mass="38972">MTARPARAPFLSAVLIVRDEVHRVGECLDALPGLADEIVVHDTGSTDGTLEELHRRDVVLVEGAWRDDFAAARNTALAAARGEWVLSLDADEVVSADPRALRAHLDSGGPPRRLVTILNEEVPPAGGYSFTAVRLFRRDGARWNGRLHERILHERDPEAEPALVPPAVLSLHHSGYSTPEALRRKGERNAVLARRALDELLVTPGVDPRAVADVALDLGRAHMGAGQLQRAVEVFEAVRDAEADGRSWQRATDYLARLLLGAGQPDLALGLAEQLRARGAGTKHCDWLRAQALAQLRRPGEALEALAHVDQLVDLDGRIRGTEAVRELRSLCREMQLALQRAAGAPVTHRVSPPVQEP</sequence>